<dbReference type="InterPro" id="IPR022915">
    <property type="entry name" value="Peroxiredoxin_TDXH"/>
</dbReference>
<dbReference type="EMBL" id="DTFF01000039">
    <property type="protein sequence ID" value="HGI87601.1"/>
    <property type="molecule type" value="Genomic_DNA"/>
</dbReference>
<dbReference type="InterPro" id="IPR013766">
    <property type="entry name" value="Thioredoxin_domain"/>
</dbReference>
<feature type="disulfide bond" description="Interchain (with Cys-49); in linked form" evidence="9">
    <location>
        <position position="209"/>
    </location>
</feature>
<keyword evidence="6 9" id="KW-0676">Redox-active center</keyword>
<dbReference type="AlphaFoldDB" id="A0A7C4BBV4"/>
<comment type="function">
    <text evidence="9">Thiol-specific peroxidase that catalyzes the reduction of hydrogen peroxide and organic hydroperoxides to water and alcohols, respectively. Plays a role in cell protection against oxidative stress by detoxifying peroxides.</text>
</comment>
<dbReference type="GO" id="GO:0008379">
    <property type="term" value="F:thioredoxin peroxidase activity"/>
    <property type="evidence" value="ECO:0007669"/>
    <property type="project" value="TreeGrafter"/>
</dbReference>
<feature type="domain" description="Thioredoxin" evidence="11">
    <location>
        <begin position="7"/>
        <end position="161"/>
    </location>
</feature>
<organism evidence="12">
    <name type="scientific">Ignisphaera aggregans</name>
    <dbReference type="NCBI Taxonomy" id="334771"/>
    <lineage>
        <taxon>Archaea</taxon>
        <taxon>Thermoproteota</taxon>
        <taxon>Thermoprotei</taxon>
        <taxon>Desulfurococcales</taxon>
        <taxon>Desulfurococcaceae</taxon>
        <taxon>Ignisphaera</taxon>
    </lineage>
</organism>
<comment type="subunit">
    <text evidence="8 9">Homodecamer. Pentamer of dimers that assemble into a ring structure.</text>
</comment>
<dbReference type="PIRSF" id="PIRSF000239">
    <property type="entry name" value="AHPC"/>
    <property type="match status" value="1"/>
</dbReference>
<evidence type="ECO:0000256" key="2">
    <source>
        <dbReference type="ARBA" id="ARBA00022490"/>
    </source>
</evidence>
<comment type="caution">
    <text evidence="12">The sequence shown here is derived from an EMBL/GenBank/DDBJ whole genome shotgun (WGS) entry which is preliminary data.</text>
</comment>
<dbReference type="GO" id="GO:0033554">
    <property type="term" value="P:cellular response to stress"/>
    <property type="evidence" value="ECO:0007669"/>
    <property type="project" value="TreeGrafter"/>
</dbReference>
<evidence type="ECO:0000256" key="5">
    <source>
        <dbReference type="ARBA" id="ARBA00023002"/>
    </source>
</evidence>
<evidence type="ECO:0000256" key="4">
    <source>
        <dbReference type="ARBA" id="ARBA00022862"/>
    </source>
</evidence>
<gene>
    <name evidence="12" type="ORF">ENV14_04315</name>
</gene>
<feature type="active site" description="Cysteine sulfenic acid (-SOH) intermediate; for peroxidase activity" evidence="10">
    <location>
        <position position="49"/>
    </location>
</feature>
<dbReference type="Pfam" id="PF10417">
    <property type="entry name" value="1-cysPrx_C"/>
    <property type="match status" value="1"/>
</dbReference>
<evidence type="ECO:0000256" key="8">
    <source>
        <dbReference type="ARBA" id="ARBA00064044"/>
    </source>
</evidence>
<dbReference type="InterPro" id="IPR036249">
    <property type="entry name" value="Thioredoxin-like_sf"/>
</dbReference>
<dbReference type="FunFam" id="3.30.1020.10:FF:000002">
    <property type="entry name" value="Peroxiredoxin"/>
    <property type="match status" value="1"/>
</dbReference>
<proteinExistence type="inferred from homology"/>
<dbReference type="PANTHER" id="PTHR10681:SF128">
    <property type="entry name" value="THIOREDOXIN-DEPENDENT PEROXIDE REDUCTASE, MITOCHONDRIAL"/>
    <property type="match status" value="1"/>
</dbReference>
<evidence type="ECO:0000256" key="9">
    <source>
        <dbReference type="HAMAP-Rule" id="MF_00401"/>
    </source>
</evidence>
<comment type="catalytic activity">
    <reaction evidence="9">
        <text>a hydroperoxide + [thioredoxin]-dithiol = an alcohol + [thioredoxin]-disulfide + H2O</text>
        <dbReference type="Rhea" id="RHEA:62620"/>
        <dbReference type="Rhea" id="RHEA-COMP:10698"/>
        <dbReference type="Rhea" id="RHEA-COMP:10700"/>
        <dbReference type="ChEBI" id="CHEBI:15377"/>
        <dbReference type="ChEBI" id="CHEBI:29950"/>
        <dbReference type="ChEBI" id="CHEBI:30879"/>
        <dbReference type="ChEBI" id="CHEBI:35924"/>
        <dbReference type="ChEBI" id="CHEBI:50058"/>
        <dbReference type="EC" id="1.11.1.24"/>
    </reaction>
</comment>
<dbReference type="GO" id="GO:0045454">
    <property type="term" value="P:cell redox homeostasis"/>
    <property type="evidence" value="ECO:0007669"/>
    <property type="project" value="TreeGrafter"/>
</dbReference>
<dbReference type="NCBIfam" id="NF009668">
    <property type="entry name" value="PRK13189.1"/>
    <property type="match status" value="1"/>
</dbReference>
<comment type="miscellaneous">
    <text evidence="9">The active site is a conserved redox-active cysteine residue, the peroxidatic cysteine (C(P)), which makes the nucleophilic attack on the peroxide substrate. The peroxide oxidizes the C(P)-SH to cysteine sulfenic acid (C(P)-SOH), which then reacts with another cysteine residue, the resolving cysteine (C(R)), to form a disulfide bridge. The disulfide is subsequently reduced by an appropriate electron donor to complete the catalytic cycle. Although the primary sequence of this enzyme is similar to those of the 1-Cys Prx6 enzymes, its catalytic properties resemble those of the typical 2-Cys Prxs and C(R) is provided by the other dimeric subunit to form an intersubunit disulfide. The disulfide is subsequently reduced by thioredoxin.</text>
</comment>
<dbReference type="SUPFAM" id="SSF52833">
    <property type="entry name" value="Thioredoxin-like"/>
    <property type="match status" value="1"/>
</dbReference>
<dbReference type="InterPro" id="IPR045020">
    <property type="entry name" value="PRX_1cys"/>
</dbReference>
<dbReference type="GO" id="GO:0005829">
    <property type="term" value="C:cytosol"/>
    <property type="evidence" value="ECO:0007669"/>
    <property type="project" value="TreeGrafter"/>
</dbReference>
<evidence type="ECO:0000256" key="1">
    <source>
        <dbReference type="ARBA" id="ARBA00009796"/>
    </source>
</evidence>
<feature type="active site" description="Cysteine sulfenic acid (-SOH) intermediate" evidence="9">
    <location>
        <position position="49"/>
    </location>
</feature>
<keyword evidence="4 9" id="KW-0049">Antioxidant</keyword>
<comment type="similarity">
    <text evidence="7 9">Belongs to the peroxiredoxin family. Prx6 subfamily.</text>
</comment>
<dbReference type="HAMAP" id="MF_00401">
    <property type="entry name" value="Peroxiredoxin"/>
    <property type="match status" value="1"/>
</dbReference>
<dbReference type="PANTHER" id="PTHR10681">
    <property type="entry name" value="THIOREDOXIN PEROXIDASE"/>
    <property type="match status" value="1"/>
</dbReference>
<dbReference type="GO" id="GO:0006979">
    <property type="term" value="P:response to oxidative stress"/>
    <property type="evidence" value="ECO:0007669"/>
    <property type="project" value="TreeGrafter"/>
</dbReference>
<dbReference type="FunFam" id="3.40.30.10:FF:000011">
    <property type="entry name" value="Peroxiredoxin PRX1"/>
    <property type="match status" value="1"/>
</dbReference>
<protein>
    <recommendedName>
        <fullName evidence="9">Peroxiredoxin</fullName>
        <ecNumber evidence="9">1.11.1.24</ecNumber>
    </recommendedName>
    <alternativeName>
        <fullName evidence="9">Thioredoxin peroxidase</fullName>
    </alternativeName>
    <alternativeName>
        <fullName evidence="9">Thioredoxin-dependent peroxiredoxin</fullName>
    </alternativeName>
</protein>
<dbReference type="Gene3D" id="3.30.1020.10">
    <property type="entry name" value="Antioxidant, Horf6, Chain A, domain2"/>
    <property type="match status" value="1"/>
</dbReference>
<dbReference type="InterPro" id="IPR050217">
    <property type="entry name" value="Peroxiredoxin"/>
</dbReference>
<name>A0A7C4BBV4_9CREN</name>
<evidence type="ECO:0000256" key="6">
    <source>
        <dbReference type="ARBA" id="ARBA00023284"/>
    </source>
</evidence>
<evidence type="ECO:0000256" key="10">
    <source>
        <dbReference type="PIRSR" id="PIRSR000239-1"/>
    </source>
</evidence>
<feature type="disulfide bond" description="Alternate" evidence="9">
    <location>
        <begin position="203"/>
        <end position="209"/>
    </location>
</feature>
<dbReference type="Pfam" id="PF00578">
    <property type="entry name" value="AhpC-TSA"/>
    <property type="match status" value="1"/>
</dbReference>
<sequence length="236" mass="26890">MSEQIPLQIRSRFPEMTVVTTHGVKKLPDDYKGKWLVLFSHPADFTPVCTTEFVGFAVRYEDFKKLNAELLGLSIDSNYAHIKWIEWIKEKLGVEIPFPIIADTTGEISRKLNMFPAGGTHTVRAVFIVDPSGVIRAMLYYPAEAGRNIDEILRLLKALQVSDKHGVALPANWPNNALIGERAIIPPPATVADAQERLKKYECFDWWFCHKEIPMEEAEEAKRFLERAATRPQLKK</sequence>
<comment type="similarity">
    <text evidence="1">Belongs to the peroxiredoxin family. AhpC/Prx1 subfamily.</text>
</comment>
<dbReference type="EC" id="1.11.1.24" evidence="9"/>
<reference evidence="12" key="1">
    <citation type="journal article" date="2020" name="mSystems">
        <title>Genome- and Community-Level Interaction Insights into Carbon Utilization and Element Cycling Functions of Hydrothermarchaeota in Hydrothermal Sediment.</title>
        <authorList>
            <person name="Zhou Z."/>
            <person name="Liu Y."/>
            <person name="Xu W."/>
            <person name="Pan J."/>
            <person name="Luo Z.H."/>
            <person name="Li M."/>
        </authorList>
    </citation>
    <scope>NUCLEOTIDE SEQUENCE [LARGE SCALE GENOMIC DNA]</scope>
    <source>
        <strain evidence="12">SpSt-732</strain>
    </source>
</reference>
<evidence type="ECO:0000259" key="11">
    <source>
        <dbReference type="PROSITE" id="PS51352"/>
    </source>
</evidence>
<keyword evidence="2 9" id="KW-0963">Cytoplasm</keyword>
<evidence type="ECO:0000256" key="7">
    <source>
        <dbReference type="ARBA" id="ARBA00025719"/>
    </source>
</evidence>
<dbReference type="InterPro" id="IPR024706">
    <property type="entry name" value="Peroxiredoxin_AhpC-typ"/>
</dbReference>
<comment type="subcellular location">
    <subcellularLocation>
        <location evidence="9">Cytoplasm</location>
    </subcellularLocation>
</comment>
<evidence type="ECO:0000313" key="12">
    <source>
        <dbReference type="EMBL" id="HGI87601.1"/>
    </source>
</evidence>
<feature type="disulfide bond" description="Interchain (with Cys-209); in linked form" evidence="9">
    <location>
        <position position="49"/>
    </location>
</feature>
<dbReference type="CDD" id="cd03016">
    <property type="entry name" value="PRX_1cys"/>
    <property type="match status" value="1"/>
</dbReference>
<keyword evidence="5 9" id="KW-0560">Oxidoreductase</keyword>
<accession>A0A7C4BBV4</accession>
<keyword evidence="3 9" id="KW-0575">Peroxidase</keyword>
<keyword evidence="9" id="KW-1015">Disulfide bond</keyword>
<feature type="binding site" evidence="9">
    <location>
        <position position="124"/>
    </location>
    <ligand>
        <name>substrate</name>
    </ligand>
</feature>
<dbReference type="PROSITE" id="PS51352">
    <property type="entry name" value="THIOREDOXIN_2"/>
    <property type="match status" value="1"/>
</dbReference>
<dbReference type="GO" id="GO:0042744">
    <property type="term" value="P:hydrogen peroxide catabolic process"/>
    <property type="evidence" value="ECO:0007669"/>
    <property type="project" value="TreeGrafter"/>
</dbReference>
<dbReference type="Gene3D" id="3.40.30.10">
    <property type="entry name" value="Glutaredoxin"/>
    <property type="match status" value="1"/>
</dbReference>
<evidence type="ECO:0000256" key="3">
    <source>
        <dbReference type="ARBA" id="ARBA00022559"/>
    </source>
</evidence>
<dbReference type="InterPro" id="IPR000866">
    <property type="entry name" value="AhpC/TSA"/>
</dbReference>
<dbReference type="InterPro" id="IPR019479">
    <property type="entry name" value="Peroxiredoxin_C"/>
</dbReference>